<evidence type="ECO:0000256" key="13">
    <source>
        <dbReference type="ARBA" id="ARBA00023273"/>
    </source>
</evidence>
<name>T1ELJ0_HELRO</name>
<dbReference type="GO" id="GO:0005930">
    <property type="term" value="C:axoneme"/>
    <property type="evidence" value="ECO:0007669"/>
    <property type="project" value="UniProtKB-SubCell"/>
</dbReference>
<dbReference type="GO" id="GO:0005874">
    <property type="term" value="C:microtubule"/>
    <property type="evidence" value="ECO:0007669"/>
    <property type="project" value="UniProtKB-KW"/>
</dbReference>
<evidence type="ECO:0000256" key="6">
    <source>
        <dbReference type="ARBA" id="ARBA00022741"/>
    </source>
</evidence>
<dbReference type="InterPro" id="IPR004273">
    <property type="entry name" value="Dynein_heavy_D6_P-loop"/>
</dbReference>
<evidence type="ECO:0000256" key="12">
    <source>
        <dbReference type="ARBA" id="ARBA00023212"/>
    </source>
</evidence>
<dbReference type="InterPro" id="IPR042228">
    <property type="entry name" value="Dynein_linker_3"/>
</dbReference>
<dbReference type="FunFam" id="3.40.50.300:FF:000945">
    <property type="entry name" value="Dynein axonemal heavy chain 9"/>
    <property type="match status" value="1"/>
</dbReference>
<dbReference type="Gene3D" id="1.20.920.20">
    <property type="match status" value="1"/>
</dbReference>
<keyword evidence="3" id="KW-0963">Cytoplasm</keyword>
<dbReference type="KEGG" id="hro:HELRODRAFT_155577"/>
<dbReference type="PANTHER" id="PTHR45703">
    <property type="entry name" value="DYNEIN HEAVY CHAIN"/>
    <property type="match status" value="1"/>
</dbReference>
<dbReference type="FunCoup" id="T1ELJ0">
    <property type="interactions" value="40"/>
</dbReference>
<dbReference type="Gene3D" id="1.20.140.100">
    <property type="entry name" value="Dynein heavy chain, N-terminal domain 2"/>
    <property type="match status" value="1"/>
</dbReference>
<keyword evidence="6" id="KW-0547">Nucleotide-binding</keyword>
<dbReference type="Gene3D" id="1.10.8.710">
    <property type="match status" value="1"/>
</dbReference>
<keyword evidence="9 14" id="KW-0175">Coiled coil</keyword>
<dbReference type="FunFam" id="1.10.8.720:FF:000002">
    <property type="entry name" value="Dynein heavy chain 9, axonemal"/>
    <property type="match status" value="1"/>
</dbReference>
<dbReference type="FunFam" id="3.20.180.20:FF:000001">
    <property type="entry name" value="Dynein axonemal heavy chain 5"/>
    <property type="match status" value="1"/>
</dbReference>
<dbReference type="Pfam" id="PF18199">
    <property type="entry name" value="Dynein_C"/>
    <property type="match status" value="1"/>
</dbReference>
<feature type="domain" description="AAA+ ATPase" evidence="16">
    <location>
        <begin position="1782"/>
        <end position="1918"/>
    </location>
</feature>
<evidence type="ECO:0000313" key="19">
    <source>
        <dbReference type="Proteomes" id="UP000015101"/>
    </source>
</evidence>
<dbReference type="InterPro" id="IPR043160">
    <property type="entry name" value="Dynein_C_barrel"/>
</dbReference>
<dbReference type="RefSeq" id="XP_009009198.1">
    <property type="nucleotide sequence ID" value="XM_009010950.1"/>
</dbReference>
<dbReference type="Gene3D" id="1.20.58.1120">
    <property type="match status" value="1"/>
</dbReference>
<dbReference type="InterPro" id="IPR027417">
    <property type="entry name" value="P-loop_NTPase"/>
</dbReference>
<dbReference type="Pfam" id="PF18198">
    <property type="entry name" value="AAA_lid_11"/>
    <property type="match status" value="1"/>
</dbReference>
<dbReference type="Pfam" id="PF12781">
    <property type="entry name" value="AAA_9"/>
    <property type="match status" value="1"/>
</dbReference>
<dbReference type="Gene3D" id="3.20.180.20">
    <property type="entry name" value="Dynein heavy chain, N-terminal domain 2"/>
    <property type="match status" value="1"/>
</dbReference>
<dbReference type="Gene3D" id="1.20.1270.280">
    <property type="match status" value="1"/>
</dbReference>
<accession>T1ELJ0</accession>
<dbReference type="SUPFAM" id="SSF52540">
    <property type="entry name" value="P-loop containing nucleoside triphosphate hydrolases"/>
    <property type="match status" value="4"/>
</dbReference>
<evidence type="ECO:0000256" key="5">
    <source>
        <dbReference type="ARBA" id="ARBA00022737"/>
    </source>
</evidence>
<dbReference type="InterPro" id="IPR042222">
    <property type="entry name" value="Dynein_2_N"/>
</dbReference>
<dbReference type="InterPro" id="IPR024317">
    <property type="entry name" value="Dynein_heavy_chain_D4_dom"/>
</dbReference>
<dbReference type="Pfam" id="PF17857">
    <property type="entry name" value="AAA_lid_1"/>
    <property type="match status" value="1"/>
</dbReference>
<keyword evidence="7" id="KW-0067">ATP-binding</keyword>
<dbReference type="Pfam" id="PF08385">
    <property type="entry name" value="DHC_N1"/>
    <property type="match status" value="2"/>
</dbReference>
<dbReference type="OrthoDB" id="10251809at2759"/>
<dbReference type="GO" id="GO:0051959">
    <property type="term" value="F:dynein light intermediate chain binding"/>
    <property type="evidence" value="ECO:0007669"/>
    <property type="project" value="InterPro"/>
</dbReference>
<keyword evidence="10" id="KW-0969">Cilium</keyword>
<dbReference type="CTD" id="20197440"/>
<dbReference type="FunFam" id="1.20.1270.280:FF:000003">
    <property type="entry name" value="Dynein axonemal heavy chain 17"/>
    <property type="match status" value="1"/>
</dbReference>
<evidence type="ECO:0000256" key="11">
    <source>
        <dbReference type="ARBA" id="ARBA00023175"/>
    </source>
</evidence>
<comment type="similarity">
    <text evidence="2">Belongs to the dynein heavy chain family.</text>
</comment>
<feature type="coiled-coil region" evidence="14">
    <location>
        <begin position="2991"/>
        <end position="3025"/>
    </location>
</feature>
<dbReference type="InterPro" id="IPR013594">
    <property type="entry name" value="Dynein_heavy_tail"/>
</dbReference>
<dbReference type="Gene3D" id="6.10.140.1060">
    <property type="match status" value="1"/>
</dbReference>
<dbReference type="PANTHER" id="PTHR45703:SF8">
    <property type="entry name" value="DYNEINS HEAVY CHAIN"/>
    <property type="match status" value="1"/>
</dbReference>
<keyword evidence="11" id="KW-0505">Motor protein</keyword>
<dbReference type="FunFam" id="1.10.8.710:FF:000002">
    <property type="entry name" value="dynein heavy chain 17, axonemal"/>
    <property type="match status" value="1"/>
</dbReference>
<dbReference type="Gene3D" id="1.10.472.130">
    <property type="match status" value="1"/>
</dbReference>
<dbReference type="Gene3D" id="1.20.920.30">
    <property type="match status" value="1"/>
</dbReference>
<keyword evidence="15" id="KW-0812">Transmembrane</keyword>
<dbReference type="Pfam" id="PF12777">
    <property type="entry name" value="MT"/>
    <property type="match status" value="1"/>
</dbReference>
<dbReference type="InterPro" id="IPR041658">
    <property type="entry name" value="AAA_lid_11"/>
</dbReference>
<dbReference type="SMART" id="SM00382">
    <property type="entry name" value="AAA"/>
    <property type="match status" value="3"/>
</dbReference>
<dbReference type="InterPro" id="IPR035699">
    <property type="entry name" value="AAA_6"/>
</dbReference>
<dbReference type="FunFam" id="3.40.50.300:FF:000049">
    <property type="entry name" value="Dynein, axonemal, heavy chain 5"/>
    <property type="match status" value="1"/>
</dbReference>
<evidence type="ECO:0000256" key="3">
    <source>
        <dbReference type="ARBA" id="ARBA00022490"/>
    </source>
</evidence>
<dbReference type="FunFam" id="1.20.920.20:FF:000003">
    <property type="entry name" value="Dynein axonemal heavy chain 17"/>
    <property type="match status" value="1"/>
</dbReference>
<evidence type="ECO:0000313" key="18">
    <source>
        <dbReference type="EnsemblMetazoa" id="HelroP155577"/>
    </source>
</evidence>
<feature type="domain" description="AAA+ ATPase" evidence="16">
    <location>
        <begin position="2387"/>
        <end position="2532"/>
    </location>
</feature>
<keyword evidence="15" id="KW-1133">Transmembrane helix</keyword>
<proteinExistence type="inferred from homology"/>
<dbReference type="InterPro" id="IPR003593">
    <property type="entry name" value="AAA+_ATPase"/>
</dbReference>
<dbReference type="Proteomes" id="UP000015101">
    <property type="component" value="Unassembled WGS sequence"/>
</dbReference>
<dbReference type="GO" id="GO:0030286">
    <property type="term" value="C:dynein complex"/>
    <property type="evidence" value="ECO:0007669"/>
    <property type="project" value="UniProtKB-KW"/>
</dbReference>
<dbReference type="GeneID" id="20197440"/>
<evidence type="ECO:0000256" key="9">
    <source>
        <dbReference type="ARBA" id="ARBA00023054"/>
    </source>
</evidence>
<dbReference type="FunFam" id="1.10.8.1220:FF:000001">
    <property type="entry name" value="Dynein axonemal heavy chain 5"/>
    <property type="match status" value="1"/>
</dbReference>
<dbReference type="OMA" id="QRENMAG"/>
<dbReference type="GO" id="GO:0097729">
    <property type="term" value="C:9+2 motile cilium"/>
    <property type="evidence" value="ECO:0007669"/>
    <property type="project" value="UniProtKB-ARBA"/>
</dbReference>
<dbReference type="InterPro" id="IPR041466">
    <property type="entry name" value="Dynein_AAA5_ext"/>
</dbReference>
<evidence type="ECO:0000313" key="17">
    <source>
        <dbReference type="EMBL" id="ESO12478.1"/>
    </source>
</evidence>
<dbReference type="Pfam" id="PF12774">
    <property type="entry name" value="AAA_6"/>
    <property type="match status" value="1"/>
</dbReference>
<evidence type="ECO:0000256" key="10">
    <source>
        <dbReference type="ARBA" id="ARBA00023069"/>
    </source>
</evidence>
<feature type="coiled-coil region" evidence="14">
    <location>
        <begin position="3205"/>
        <end position="3253"/>
    </location>
</feature>
<dbReference type="eggNOG" id="KOG3595">
    <property type="taxonomic scope" value="Eukaryota"/>
</dbReference>
<dbReference type="FunFam" id="3.40.50.300:FF:001810">
    <property type="entry name" value="Cytoplasmic dynein 2 heavy chain 1"/>
    <property type="match status" value="1"/>
</dbReference>
<dbReference type="InterPro" id="IPR013602">
    <property type="entry name" value="Dynein_heavy_linker"/>
</dbReference>
<dbReference type="InterPro" id="IPR035706">
    <property type="entry name" value="AAA_9"/>
</dbReference>
<dbReference type="InterPro" id="IPR041589">
    <property type="entry name" value="DNAH3_AAA_lid_1"/>
</dbReference>
<keyword evidence="5" id="KW-0677">Repeat</keyword>
<evidence type="ECO:0000256" key="8">
    <source>
        <dbReference type="ARBA" id="ARBA00023017"/>
    </source>
</evidence>
<dbReference type="GO" id="GO:0045505">
    <property type="term" value="F:dynein intermediate chain binding"/>
    <property type="evidence" value="ECO:0007669"/>
    <property type="project" value="InterPro"/>
</dbReference>
<dbReference type="FunFam" id="3.40.50.300:FF:000219">
    <property type="entry name" value="Dynein axonemal heavy chain 17"/>
    <property type="match status" value="1"/>
</dbReference>
<dbReference type="EMBL" id="KB095811">
    <property type="protein sequence ID" value="ESO12478.1"/>
    <property type="molecule type" value="Genomic_DNA"/>
</dbReference>
<dbReference type="Pfam" id="PF03028">
    <property type="entry name" value="Dynein_heavy"/>
    <property type="match status" value="1"/>
</dbReference>
<keyword evidence="13" id="KW-0966">Cell projection</keyword>
<dbReference type="InParanoid" id="T1ELJ0"/>
<dbReference type="Gene3D" id="1.10.8.1220">
    <property type="match status" value="1"/>
</dbReference>
<dbReference type="FunFam" id="1.20.140.100:FF:000001">
    <property type="entry name" value="dynein heavy chain 17, axonemal"/>
    <property type="match status" value="1"/>
</dbReference>
<keyword evidence="12" id="KW-0206">Cytoskeleton</keyword>
<keyword evidence="4" id="KW-0493">Microtubule</keyword>
<dbReference type="Gene3D" id="1.10.287.2620">
    <property type="match status" value="1"/>
</dbReference>
<dbReference type="Pfam" id="PF12780">
    <property type="entry name" value="AAA_8"/>
    <property type="match status" value="1"/>
</dbReference>
<dbReference type="GO" id="GO:0005524">
    <property type="term" value="F:ATP binding"/>
    <property type="evidence" value="ECO:0007669"/>
    <property type="project" value="UniProtKB-KW"/>
</dbReference>
<protein>
    <recommendedName>
        <fullName evidence="16">AAA+ ATPase domain-containing protein</fullName>
    </recommendedName>
</protein>
<reference evidence="18" key="3">
    <citation type="submission" date="2015-06" db="UniProtKB">
        <authorList>
            <consortium name="EnsemblMetazoa"/>
        </authorList>
    </citation>
    <scope>IDENTIFICATION</scope>
</reference>
<dbReference type="FunFam" id="3.40.50.300:FF:000411">
    <property type="entry name" value="dynein heavy chain 17, axonemal"/>
    <property type="match status" value="1"/>
</dbReference>
<keyword evidence="8" id="KW-0243">Dynein</keyword>
<evidence type="ECO:0000256" key="7">
    <source>
        <dbReference type="ARBA" id="ARBA00022840"/>
    </source>
</evidence>
<keyword evidence="15" id="KW-0472">Membrane</keyword>
<dbReference type="EnsemblMetazoa" id="HelroT155577">
    <property type="protein sequence ID" value="HelroP155577"/>
    <property type="gene ID" value="HelroG155577"/>
</dbReference>
<dbReference type="Pfam" id="PF08393">
    <property type="entry name" value="DHC_N2"/>
    <property type="match status" value="1"/>
</dbReference>
<keyword evidence="19" id="KW-1185">Reference proteome</keyword>
<evidence type="ECO:0000256" key="14">
    <source>
        <dbReference type="SAM" id="Coils"/>
    </source>
</evidence>
<dbReference type="GO" id="GO:0007018">
    <property type="term" value="P:microtubule-based movement"/>
    <property type="evidence" value="ECO:0007669"/>
    <property type="project" value="InterPro"/>
</dbReference>
<evidence type="ECO:0000259" key="16">
    <source>
        <dbReference type="SMART" id="SM00382"/>
    </source>
</evidence>
<dbReference type="InterPro" id="IPR042219">
    <property type="entry name" value="AAA_lid_11_sf"/>
</dbReference>
<dbReference type="HOGENOM" id="CLU_000038_4_0_1"/>
<evidence type="ECO:0000256" key="15">
    <source>
        <dbReference type="SAM" id="Phobius"/>
    </source>
</evidence>
<dbReference type="InterPro" id="IPR024743">
    <property type="entry name" value="Dynein_HC_stalk"/>
</dbReference>
<dbReference type="Pfam" id="PF17852">
    <property type="entry name" value="Dynein_AAA_lid"/>
    <property type="match status" value="1"/>
</dbReference>
<dbReference type="Pfam" id="PF12775">
    <property type="entry name" value="AAA_7"/>
    <property type="match status" value="1"/>
</dbReference>
<dbReference type="Gene3D" id="3.40.50.300">
    <property type="entry name" value="P-loop containing nucleotide triphosphate hydrolases"/>
    <property type="match status" value="5"/>
</dbReference>
<organism evidence="18 19">
    <name type="scientific">Helobdella robusta</name>
    <name type="common">Californian leech</name>
    <dbReference type="NCBI Taxonomy" id="6412"/>
    <lineage>
        <taxon>Eukaryota</taxon>
        <taxon>Metazoa</taxon>
        <taxon>Spiralia</taxon>
        <taxon>Lophotrochozoa</taxon>
        <taxon>Annelida</taxon>
        <taxon>Clitellata</taxon>
        <taxon>Hirudinea</taxon>
        <taxon>Rhynchobdellida</taxon>
        <taxon>Glossiphoniidae</taxon>
        <taxon>Helobdella</taxon>
    </lineage>
</organism>
<dbReference type="STRING" id="6412.T1ELJ0"/>
<dbReference type="Gene3D" id="1.10.8.720">
    <property type="entry name" value="Region D6 of dynein motor"/>
    <property type="match status" value="1"/>
</dbReference>
<dbReference type="FunFam" id="3.10.490.20:FF:000002">
    <property type="entry name" value="Dynein axonemal heavy chain 17"/>
    <property type="match status" value="1"/>
</dbReference>
<comment type="subcellular location">
    <subcellularLocation>
        <location evidence="1">Cytoplasm</location>
        <location evidence="1">Cytoskeleton</location>
        <location evidence="1">Cilium axoneme</location>
    </subcellularLocation>
</comment>
<evidence type="ECO:0000256" key="2">
    <source>
        <dbReference type="ARBA" id="ARBA00008887"/>
    </source>
</evidence>
<dbReference type="FunFam" id="1.20.920.30:FF:000003">
    <property type="entry name" value="Dynein axonemal heavy chain 17"/>
    <property type="match status" value="1"/>
</dbReference>
<reference evidence="17 19" key="2">
    <citation type="journal article" date="2013" name="Nature">
        <title>Insights into bilaterian evolution from three spiralian genomes.</title>
        <authorList>
            <person name="Simakov O."/>
            <person name="Marletaz F."/>
            <person name="Cho S.J."/>
            <person name="Edsinger-Gonzales E."/>
            <person name="Havlak P."/>
            <person name="Hellsten U."/>
            <person name="Kuo D.H."/>
            <person name="Larsson T."/>
            <person name="Lv J."/>
            <person name="Arendt D."/>
            <person name="Savage R."/>
            <person name="Osoegawa K."/>
            <person name="de Jong P."/>
            <person name="Grimwood J."/>
            <person name="Chapman J.A."/>
            <person name="Shapiro H."/>
            <person name="Aerts A."/>
            <person name="Otillar R.P."/>
            <person name="Terry A.Y."/>
            <person name="Boore J.L."/>
            <person name="Grigoriev I.V."/>
            <person name="Lindberg D.R."/>
            <person name="Seaver E.C."/>
            <person name="Weisblat D.A."/>
            <person name="Putnam N.H."/>
            <person name="Rokhsar D.S."/>
        </authorList>
    </citation>
    <scope>NUCLEOTIDE SEQUENCE</scope>
</reference>
<dbReference type="FunFam" id="1.10.287.2620:FF:000001">
    <property type="entry name" value="Cytoplasmic dynein heavy chain 1"/>
    <property type="match status" value="1"/>
</dbReference>
<feature type="domain" description="AAA+ ATPase" evidence="16">
    <location>
        <begin position="2732"/>
        <end position="2870"/>
    </location>
</feature>
<gene>
    <name evidence="18" type="primary">20197440</name>
    <name evidence="17" type="ORF">HELRODRAFT_155577</name>
</gene>
<dbReference type="GO" id="GO:0008569">
    <property type="term" value="F:minus-end-directed microtubule motor activity"/>
    <property type="evidence" value="ECO:0007669"/>
    <property type="project" value="InterPro"/>
</dbReference>
<dbReference type="InterPro" id="IPR041228">
    <property type="entry name" value="Dynein_C"/>
</dbReference>
<reference evidence="19" key="1">
    <citation type="submission" date="2012-12" db="EMBL/GenBank/DDBJ databases">
        <authorList>
            <person name="Hellsten U."/>
            <person name="Grimwood J."/>
            <person name="Chapman J.A."/>
            <person name="Shapiro H."/>
            <person name="Aerts A."/>
            <person name="Otillar R.P."/>
            <person name="Terry A.Y."/>
            <person name="Boore J.L."/>
            <person name="Simakov O."/>
            <person name="Marletaz F."/>
            <person name="Cho S.-J."/>
            <person name="Edsinger-Gonzales E."/>
            <person name="Havlak P."/>
            <person name="Kuo D.-H."/>
            <person name="Larsson T."/>
            <person name="Lv J."/>
            <person name="Arendt D."/>
            <person name="Savage R."/>
            <person name="Osoegawa K."/>
            <person name="de Jong P."/>
            <person name="Lindberg D.R."/>
            <person name="Seaver E.C."/>
            <person name="Weisblat D.A."/>
            <person name="Putnam N.H."/>
            <person name="Grigoriev I.V."/>
            <person name="Rokhsar D.S."/>
        </authorList>
    </citation>
    <scope>NUCLEOTIDE SEQUENCE</scope>
</reference>
<dbReference type="EMBL" id="AMQM01000172">
    <property type="status" value="NOT_ANNOTATED_CDS"/>
    <property type="molecule type" value="Genomic_DNA"/>
</dbReference>
<dbReference type="InterPro" id="IPR043157">
    <property type="entry name" value="Dynein_AAA1S"/>
</dbReference>
<sequence>MASATETAEAVDQRIEFIGDYISKTMKLRSERWNRLYSVEENKQMILDFFEKSDRTSLIFSINISGVLTVSFSWPTTSKTKCVYFFKKSNEIIGKEPGWRQKIIFGDIGQSPIQQFSLFLEEVMLPILSNKKNCETWPRVIYEDIMQNVQELSSAAYVLSGLVKGRTLLPLPYNMPSSINALQYTSARKLTAQSQQLVHDMETLVIEWSNQIYEVLQKESDEPLIENLNPTPYVEIEFWESRYLNLDCINDQLKCQKIEIMSEILERSYSVYNPLFVKLKKDVSEACEEARDICLFLKPLRLSLDDLEQVDFYDLSGKLSILMHTVFTIWCHSKFYNTPEKAITLFQEICNMLITKCRVYLDPHELFKGEAEETAEKVDLTIKNMKSFKTIYSIYKGKVREKAQNTPGMKDWEFPLHLIFHRYDLFYKRVSDIMEVFSLQLEFMKLEKIEFSGHKGGSLGNARKRIYEEFKESFKEFVDLQCDILDPSDQGFEKQHRTLKRVVEDLDVRLATLICLGLDDANGLEGVFKLLDSLGTLLDRPTIKNDVDEKLPDIIKQMDDFLSETKQLYDDQINDIKSSGKVDLHVSMPKMSSHLEWAKGLKERIAIHMTYFKRIEFSKDVSDVNAHYEEMIGLLNKFINDVKAEWLSTVGNTCHDNLKKFLSASHLYGRNEELWRFKTCLDLITQWYNEVKEALLEVEYPLIEEQLVVADKQLELAEKHYTWETAGAWEFITETKKCVSELNKKLFQTKANVDQMKKIMTTWSKTPLFDRSEGKTSTLLNISDKEDKLKKRYSELSQAGIKIHQLVRDNLQLFGCSEQSDEWKAYVDFLDEMIVESFFLIIQCSLHFLQNNTVPLDGPAPLFETTMELQAPDIIFIPSMDEGVADGFFEIVDNLICDIYKQASVISRLSTECGIANYQPDAESSEDLNKMRCDLMEHVNNMMLRAADFKQSFDSYVYLWTDDRAEFLKQFLLYNHVLTAEEIEAHGGDGIPENPPTLQQFKDQIDHYEHLYKEVESIDGVVVFENWFRIDARPFKQSLLNTIKKWALMFKQHLVSHVTTSLKELNDFIKVVGKGLSQQVKEGDYDELIQVMGHLLSVKERQGSTDAMFEPLKESIELLKAYSQDVTDEVHLQLQELPEQWGNIKKLALTVKQQVAPLQANEVANLRKKTASFDVQQQEFRENFRKMPAYNYSCHNPYDVLNEYQLKLTTIEKTMTSLVTSASLFEVAIPDFKHIKLCRRDIVLLKVLWDYVFCIRSTFDDWKTTLWKRINVEHMELESKKLTKVIRTLDKEMKPWDVFIGLDNTIKNMTTSLTAVNQLQNSAIRERHWMQLMRATGVRFTFDDKTTLSDLLSLKLHNFEDEVKNIVDKSVKELSMEKMLNSIHESWTDMQFEHEKHPRTGITLLKASETLIETLEENQVQLQNMLTSKHIAHFLEEVSTWQKKLSTADQVISIWFEVQRTWSHLESIFIGSDDIRTQLPQDSERFDKIDVDFKELVKEVETTTQVLETTSRPRLYERLETIKDQLTLCEKALAEYLETKRLAFPRFYFVSAVDLLDILSNGNQPSLVTRHLTKLFDSMAQLKFDDGKLSADDGVARTAIAMWSKDDEFVHLSSPCDCSGQVEVWLNRLLSCMRQTIRYELTEALAASEEKMREQWLFEFPAQVALCCVQISQLNVLITMLTGTLTPGDRQKIMTVCTIEVHNRDVVNKLIAQKVENSQAFTWLSQLRHRWDDKEEDCFANICDAQFKYSHEYLGNSTRLVITPLTDRCYITLTQSLHLTMSGAPAGPAGTGKTETTKDLGRTLGVMVYVFNCSEQMDYKSIGNIYKGLAQSGAWGCFDEFNRISVEVLSVVAVQVKCIQDAIKSKKKVFSFLGEEISLMSCVGIFITMNPGYAGRTELPENLKALFRPCAMVVPDFELICEIMLVAEGFLDARLLARKFITLYSLCKELLSKQDHYDWGLRAIKSVLVVAGSLKRGDKERPEDQVLMRALRDFNIPKIVTDDMPVFMGLIGDLFPALDVPRKRDDVLEKQIKTAISNLKLQPEDGFILKVVQLQELFEVRHSVFIVGNAGTGKSCVWKTLYKANQNMKKKPIAVDLNPKAVTNNELFGIINPATREWKDGLFSYVMRDLANNSHDGPKWIILDGDIDPMWIESLNTVMDDNKVLTLASNERIPLTHSMRLLFEISHLKSATPATVSRAGILYINAGDLGWNPFISSWIETRQAQSEKANLTILFDKYVPSCLEAMRLRFKKIIPITDISHLQMLCYLLECMLTPENTPADCPKEWYELYFVFSCIWAFGGCLFQDQLVDHRVEFTKWWVGEFKTIKFPAQGTVFDYYIDQETKKFELWSKKVPKFELDSEIPLQATMVHTSETTRIRYFLDLLLDKRRPVMLVGHAGTGKTVLINDKIVSLSEDFVVANVPFNFYTTSEMLQQILEKPLEKKAGKNYGPPGNKKLIYFIDDMNMPERDRFSTVQPHTLIRQHLDYNHWYDRTKLTLKEISNTQYVACMNQAAGNFTIDTRLQRHFSVFALSFPSQEALTSIYTNIIQQHLLEVGFPASVQKQCNNVVQASLLLHQRITQTFQLTAIKFHYIFNLRDLSNVFQGILFAGLECCKVASDLARLWVHESQRTYRDKLVSHSDLELFDKIIAEVVKKIFEDLDENAIFKEPLQFCHFASGIGEPKYLPVVSSADISKILIDALENYNEINSAMNLVLFDDAISHVLRINRITEAPRGNALLVGVGGSGKQSLSKLAAHISGYEVFQITLKKGYGIPDLKQDLNGLYQKAGLKGLGMVLLMTDAHIIDERFLVLINDLLASGEIPDLFTEDDLDIIVTGVRNDVKEMGLFDSRENCWKFFIDRVRRQLKVILCFSPVGNTLRVRSRNFPALTNCTSIDWFHEWPEEALISVSHRFLSEIELLDSGMRQSISQFVAYVHRSVNQVSEIYLQNERRYNYTTPKSFLELIQLYQNLLAKKHENLQASVLRLETGLEKLKGSSSQVESLKLKLAQQKQELAIKDEQANKLINVVEADTIKVSKEKSLASEEEKKVQVINEEVQRRFKECQEDLAKAEPALIEAKEALATLNKSNLSELKGFAKPVTAVVNVTAAVMVLLANKTKKIPKDRTWNAAKVMMGKVDDFLNALLNYEKENIPDVCRQAVQPYLQNPEFNAESIKQKSVAAAGLCKWVINIMKYYAVYCDVEPKRQALNQATQTRQAAEERLQHIQSKIASLEEALSKLKAEYDQATEAQIKCKQEADATNKTIILANRLVSGLTSENDRWTEQVKHFRRQETTLAGDMLLVAAFISYIGCFTKQYRLMLIEKHWIPFLTDKLEVSIPFSEGFDPLSLLTDDAQVASWNNCGLPSDRMSTENAAILINSERWPLIIDPQLQGLKWIKSQYSSSLVAVRLGQKGFLDRIEQAISNGDTVLIENIEETLDPVLEPVIARNLIKKGTAIRFGDKEVEYDKGFRLILHTKLANPHYKPELQAQTTLINFTVTRDGLEDQLLADVVSKERYDLEKSKASLTKSQNTFKISLKNLEDELLARLSTAEANFLGDYALVENLEKTKSMSSDIELKVAEAKVTESRINEAREAYRKAATRASLLYFILNDLNKIHPMYQFSLKAFSIVFEKAIDRAEPAEETPQRVQNLIDCITYSVFIYTSRGLFERDKLTFMAQTAFQILNMNQDIDPQELDFLLRLPALPNVVSPVDFLNNQCWGAVKALALLDEFNNLDRDIEGSTKRWKKFVESEYPEKEKFPQEWKNKSSLQRMCMLRCLRPDRMTYAVKLFVEEKLGSKFVETRSLDFSKSFEESGSGTPVMFILSPGVDPLKDVETLGVKLGFSVDKSNFHNISLGQGQEVVAEDAMEKASKSGHWVVLQNIHLVSRWLPALEKLLEQYSLESHADFRVFISAEPAPTKESHIIPQGILEAAIKITNEPPTGMFANLHKALDNFSQDTLEMCAREAEFKSILFSLCYFHAVVSERRKFGPQGWNRIYPFNTGDLTISINVLFNYLEANAKVPWEDLRYLFGEIMYGGHITDDWDRRLCKTYLEEYMNPSLLDGEMNFAPGFPVPPNTDYRGYHSFITECLPSESPHLYGLHPNSEIEFLTMTSENLFRTVLEMQPRDSGMANPLGLTREDKIKNVLDEILEKIPEEFVMYDLIAKLPPEDRTPYVTVAFQECERMNLLTLEIKRSLKELDLGLKGELTITADMELLGNALFLDMVPDSWIHLAYPSLYGLAQWHADLVSRIKELESWVSDFQLPSSVWLGGFFNPQSFLTAIMQQMARKNEWPLDKMCLQCDVTKKNKEDMGAPPREGSYVHGLYMEGARWDVQTGLIAEARLKELAPMMPVIFIKAIPVDRQDLRNIYECPTYKTKQRGNTFVWTFNLKSKEKPAKWILAGVALTLQVIFSFFWFIFRKFEYKRKEK</sequence>
<evidence type="ECO:0000256" key="4">
    <source>
        <dbReference type="ARBA" id="ARBA00022701"/>
    </source>
</evidence>
<evidence type="ECO:0000256" key="1">
    <source>
        <dbReference type="ARBA" id="ARBA00004430"/>
    </source>
</evidence>
<dbReference type="FunFam" id="1.10.472.130:FF:000001">
    <property type="entry name" value="Dynein, axonemal, heavy chain 9"/>
    <property type="match status" value="1"/>
</dbReference>
<dbReference type="Gene3D" id="3.10.490.20">
    <property type="match status" value="1"/>
</dbReference>
<feature type="transmembrane region" description="Helical" evidence="15">
    <location>
        <begin position="4394"/>
        <end position="4414"/>
    </location>
</feature>
<dbReference type="InterPro" id="IPR026983">
    <property type="entry name" value="DHC"/>
</dbReference>